<evidence type="ECO:0000313" key="1">
    <source>
        <dbReference type="EMBL" id="OON15545.1"/>
    </source>
</evidence>
<gene>
    <name evidence="1" type="ORF">X801_08650</name>
</gene>
<evidence type="ECO:0000313" key="2">
    <source>
        <dbReference type="Proteomes" id="UP000243686"/>
    </source>
</evidence>
<dbReference type="AlphaFoldDB" id="A0A1S8WM77"/>
<sequence length="240" mass="26794">VNCCFLANEVTDDKRKVNILLTICGSATHSLIRSLVSPDLPNARTFDDLVSIVSKHYDPKPSVTAQRFKFNTRVLKKEESIADFVTELRSLTEHCDYGDFRNDILRDRLVVGVRNARMQQCLIADGNLTLKTDYDTAVALEAAENNANLLESVQPTVTSDNRRTEHGLSVIVVEAVTIIRRTQTVCNCCKKRGHLAKVCRSAPAFETNAAVTNQFTRSEIPDYFLHGAAPTNRVQPPYQV</sequence>
<reference evidence="1 2" key="1">
    <citation type="submission" date="2015-03" db="EMBL/GenBank/DDBJ databases">
        <title>Draft genome of the nematode, Opisthorchis viverrini.</title>
        <authorList>
            <person name="Mitreva M."/>
        </authorList>
    </citation>
    <scope>NUCLEOTIDE SEQUENCE [LARGE SCALE GENOMIC DNA]</scope>
    <source>
        <strain evidence="1">Khon Kaen</strain>
    </source>
</reference>
<dbReference type="EMBL" id="KV903776">
    <property type="protein sequence ID" value="OON15545.1"/>
    <property type="molecule type" value="Genomic_DNA"/>
</dbReference>
<dbReference type="PANTHER" id="PTHR33198">
    <property type="entry name" value="ANK_REP_REGION DOMAIN-CONTAINING PROTEIN-RELATED"/>
    <property type="match status" value="1"/>
</dbReference>
<protein>
    <recommendedName>
        <fullName evidence="3">CCHC-type domain-containing protein</fullName>
    </recommendedName>
</protein>
<name>A0A1S8WM77_OPIVI</name>
<evidence type="ECO:0008006" key="3">
    <source>
        <dbReference type="Google" id="ProtNLM"/>
    </source>
</evidence>
<organism evidence="1 2">
    <name type="scientific">Opisthorchis viverrini</name>
    <name type="common">Southeast Asian liver fluke</name>
    <dbReference type="NCBI Taxonomy" id="6198"/>
    <lineage>
        <taxon>Eukaryota</taxon>
        <taxon>Metazoa</taxon>
        <taxon>Spiralia</taxon>
        <taxon>Lophotrochozoa</taxon>
        <taxon>Platyhelminthes</taxon>
        <taxon>Trematoda</taxon>
        <taxon>Digenea</taxon>
        <taxon>Opisthorchiida</taxon>
        <taxon>Opisthorchiata</taxon>
        <taxon>Opisthorchiidae</taxon>
        <taxon>Opisthorchis</taxon>
    </lineage>
</organism>
<dbReference type="Proteomes" id="UP000243686">
    <property type="component" value="Unassembled WGS sequence"/>
</dbReference>
<dbReference type="PANTHER" id="PTHR33198:SF19">
    <property type="entry name" value="CCHC-TYPE DOMAIN-CONTAINING PROTEIN"/>
    <property type="match status" value="1"/>
</dbReference>
<accession>A0A1S8WM77</accession>
<keyword evidence="2" id="KW-1185">Reference proteome</keyword>
<feature type="non-terminal residue" evidence="1">
    <location>
        <position position="1"/>
    </location>
</feature>
<feature type="non-terminal residue" evidence="1">
    <location>
        <position position="240"/>
    </location>
</feature>
<proteinExistence type="predicted"/>